<evidence type="ECO:0000313" key="2">
    <source>
        <dbReference type="Proteomes" id="UP000054481"/>
    </source>
</evidence>
<organism evidence="1 2">
    <name type="scientific">Hirsutella minnesotensis 3608</name>
    <dbReference type="NCBI Taxonomy" id="1043627"/>
    <lineage>
        <taxon>Eukaryota</taxon>
        <taxon>Fungi</taxon>
        <taxon>Dikarya</taxon>
        <taxon>Ascomycota</taxon>
        <taxon>Pezizomycotina</taxon>
        <taxon>Sordariomycetes</taxon>
        <taxon>Hypocreomycetidae</taxon>
        <taxon>Hypocreales</taxon>
        <taxon>Ophiocordycipitaceae</taxon>
        <taxon>Hirsutella</taxon>
    </lineage>
</organism>
<name>A0A0F7ZNT6_9HYPO</name>
<reference evidence="1 2" key="1">
    <citation type="journal article" date="2014" name="Genome Biol. Evol.">
        <title>Comparative genomics and transcriptomics analyses reveal divergent lifestyle features of nematode endoparasitic fungus Hirsutella minnesotensis.</title>
        <authorList>
            <person name="Lai Y."/>
            <person name="Liu K."/>
            <person name="Zhang X."/>
            <person name="Zhang X."/>
            <person name="Li K."/>
            <person name="Wang N."/>
            <person name="Shu C."/>
            <person name="Wu Y."/>
            <person name="Wang C."/>
            <person name="Bushley K.E."/>
            <person name="Xiang M."/>
            <person name="Liu X."/>
        </authorList>
    </citation>
    <scope>NUCLEOTIDE SEQUENCE [LARGE SCALE GENOMIC DNA]</scope>
    <source>
        <strain evidence="1 2">3608</strain>
    </source>
</reference>
<dbReference type="OrthoDB" id="4926491at2759"/>
<dbReference type="AlphaFoldDB" id="A0A0F7ZNT6"/>
<protein>
    <submittedName>
        <fullName evidence="1">Uncharacterized protein</fullName>
    </submittedName>
</protein>
<sequence>MSAKLEAARMQLPMSTINQVWTRPSSVASKTIQKLENILDLRVVCNPNWECIIKGLDHLYESRSEVVCGVIHWVLAYFEAFLVLLGREQPVSALLGTLHDLAIDGKLHVELRVRASLGRDDVTSRRDFNTLIFRHGGLLVVIPDFDEVKSIYDELDPLDPEAFEKDILEALKDHHDPEATPDAIDTVMEEASEDTSMHMVSLDQTGRASARVSKMPVPSEVSAMALKCLPYRILIKEIDDGQVFVECSHPPSLKFITSSLMKLAREEKSRTDQTKPKFRYQAFSCRAMESAFNDTDSTMVFEKNRGAKTSLIGSMEILQVIFSMVEDMLGYRSVDTGGCFWRYRRDEPFEGETEAHSVP</sequence>
<evidence type="ECO:0000313" key="1">
    <source>
        <dbReference type="EMBL" id="KJZ74315.1"/>
    </source>
</evidence>
<proteinExistence type="predicted"/>
<accession>A0A0F7ZNT6</accession>
<keyword evidence="2" id="KW-1185">Reference proteome</keyword>
<dbReference type="EMBL" id="KQ030527">
    <property type="protein sequence ID" value="KJZ74315.1"/>
    <property type="molecule type" value="Genomic_DNA"/>
</dbReference>
<gene>
    <name evidence="1" type="ORF">HIM_06321</name>
</gene>
<dbReference type="Proteomes" id="UP000054481">
    <property type="component" value="Unassembled WGS sequence"/>
</dbReference>